<keyword evidence="5" id="KW-0378">Hydrolase</keyword>
<dbReference type="InterPro" id="IPR001478">
    <property type="entry name" value="PDZ"/>
</dbReference>
<feature type="domain" description="PDZ" evidence="9">
    <location>
        <begin position="276"/>
        <end position="367"/>
    </location>
</feature>
<evidence type="ECO:0000256" key="8">
    <source>
        <dbReference type="PIRSR" id="PIRSR611782-2"/>
    </source>
</evidence>
<evidence type="ECO:0000256" key="6">
    <source>
        <dbReference type="ARBA" id="ARBA00022825"/>
    </source>
</evidence>
<feature type="active site" description="Charge relay system" evidence="7">
    <location>
        <position position="128"/>
    </location>
</feature>
<dbReference type="Gene3D" id="2.30.42.10">
    <property type="match status" value="1"/>
</dbReference>
<dbReference type="Gene3D" id="2.40.10.120">
    <property type="match status" value="1"/>
</dbReference>
<keyword evidence="2 10" id="KW-0645">Protease</keyword>
<dbReference type="InterPro" id="IPR009003">
    <property type="entry name" value="Peptidase_S1_PA"/>
</dbReference>
<evidence type="ECO:0000256" key="1">
    <source>
        <dbReference type="ARBA" id="ARBA00010541"/>
    </source>
</evidence>
<dbReference type="Pfam" id="PF13180">
    <property type="entry name" value="PDZ_2"/>
    <property type="match status" value="1"/>
</dbReference>
<proteinExistence type="inferred from homology"/>
<dbReference type="RefSeq" id="WP_232020585.1">
    <property type="nucleotide sequence ID" value="NZ_AP017928.1"/>
</dbReference>
<feature type="active site" description="Charge relay system" evidence="7">
    <location>
        <position position="158"/>
    </location>
</feature>
<accession>A0A250KR18</accession>
<keyword evidence="11" id="KW-1185">Reference proteome</keyword>
<evidence type="ECO:0000256" key="3">
    <source>
        <dbReference type="ARBA" id="ARBA00022729"/>
    </source>
</evidence>
<dbReference type="InterPro" id="IPR011782">
    <property type="entry name" value="Pept_S1C_Do"/>
</dbReference>
<feature type="binding site" evidence="8">
    <location>
        <position position="158"/>
    </location>
    <ligand>
        <name>substrate</name>
    </ligand>
</feature>
<reference evidence="10 11" key="1">
    <citation type="submission" date="2016-12" db="EMBL/GenBank/DDBJ databases">
        <title>Genome sequencing of Methylocaldum marinum.</title>
        <authorList>
            <person name="Takeuchi M."/>
            <person name="Kamagata Y."/>
            <person name="Hiraoka S."/>
            <person name="Oshima K."/>
            <person name="Hattori M."/>
            <person name="Iwasaki W."/>
        </authorList>
    </citation>
    <scope>NUCLEOTIDE SEQUENCE [LARGE SCALE GENOMIC DNA]</scope>
    <source>
        <strain evidence="10 11">S8</strain>
    </source>
</reference>
<dbReference type="PROSITE" id="PS50106">
    <property type="entry name" value="PDZ"/>
    <property type="match status" value="1"/>
</dbReference>
<evidence type="ECO:0000313" key="10">
    <source>
        <dbReference type="EMBL" id="BBA33986.1"/>
    </source>
</evidence>
<dbReference type="PRINTS" id="PR00834">
    <property type="entry name" value="PROTEASES2C"/>
</dbReference>
<dbReference type="GO" id="GO:0006515">
    <property type="term" value="P:protein quality control for misfolded or incompletely synthesized proteins"/>
    <property type="evidence" value="ECO:0007669"/>
    <property type="project" value="TreeGrafter"/>
</dbReference>
<dbReference type="PANTHER" id="PTHR22939">
    <property type="entry name" value="SERINE PROTEASE FAMILY S1C HTRA-RELATED"/>
    <property type="match status" value="1"/>
</dbReference>
<keyword evidence="3" id="KW-0732">Signal</keyword>
<feature type="active site" description="Charge relay system" evidence="7">
    <location>
        <position position="232"/>
    </location>
</feature>
<feature type="binding site" evidence="8">
    <location>
        <position position="128"/>
    </location>
    <ligand>
        <name>substrate</name>
    </ligand>
</feature>
<keyword evidence="6" id="KW-0720">Serine protease</keyword>
<evidence type="ECO:0000313" key="11">
    <source>
        <dbReference type="Proteomes" id="UP000266313"/>
    </source>
</evidence>
<dbReference type="PROSITE" id="PS51257">
    <property type="entry name" value="PROKAR_LIPOPROTEIN"/>
    <property type="match status" value="1"/>
</dbReference>
<dbReference type="Proteomes" id="UP000266313">
    <property type="component" value="Chromosome"/>
</dbReference>
<dbReference type="CDD" id="cd10839">
    <property type="entry name" value="cpPDZ1_DegP-like"/>
    <property type="match status" value="1"/>
</dbReference>
<evidence type="ECO:0000256" key="2">
    <source>
        <dbReference type="ARBA" id="ARBA00022670"/>
    </source>
</evidence>
<dbReference type="NCBIfam" id="TIGR02037">
    <property type="entry name" value="degP_htrA_DO"/>
    <property type="match status" value="1"/>
</dbReference>
<evidence type="ECO:0000256" key="7">
    <source>
        <dbReference type="PIRSR" id="PIRSR611782-1"/>
    </source>
</evidence>
<evidence type="ECO:0000259" key="9">
    <source>
        <dbReference type="PROSITE" id="PS50106"/>
    </source>
</evidence>
<dbReference type="FunFam" id="2.40.10.10:FF:000001">
    <property type="entry name" value="Periplasmic serine protease DegS"/>
    <property type="match status" value="1"/>
</dbReference>
<organism evidence="10 11">
    <name type="scientific">Methylocaldum marinum</name>
    <dbReference type="NCBI Taxonomy" id="1432792"/>
    <lineage>
        <taxon>Bacteria</taxon>
        <taxon>Pseudomonadati</taxon>
        <taxon>Pseudomonadota</taxon>
        <taxon>Gammaproteobacteria</taxon>
        <taxon>Methylococcales</taxon>
        <taxon>Methylococcaceae</taxon>
        <taxon>Methylocaldum</taxon>
    </lineage>
</organism>
<dbReference type="GO" id="GO:0004252">
    <property type="term" value="F:serine-type endopeptidase activity"/>
    <property type="evidence" value="ECO:0007669"/>
    <property type="project" value="InterPro"/>
</dbReference>
<dbReference type="SUPFAM" id="SSF50494">
    <property type="entry name" value="Trypsin-like serine proteases"/>
    <property type="match status" value="1"/>
</dbReference>
<name>A0A250KR18_9GAMM</name>
<gene>
    <name evidence="10" type="ORF">sS8_2032</name>
</gene>
<dbReference type="AlphaFoldDB" id="A0A250KR18"/>
<feature type="binding site" evidence="8">
    <location>
        <begin position="230"/>
        <end position="232"/>
    </location>
    <ligand>
        <name>substrate</name>
    </ligand>
</feature>
<dbReference type="SUPFAM" id="SSF50156">
    <property type="entry name" value="PDZ domain-like"/>
    <property type="match status" value="1"/>
</dbReference>
<dbReference type="KEGG" id="mmai:sS8_2032"/>
<comment type="similarity">
    <text evidence="1">Belongs to the peptidase S1C family.</text>
</comment>
<dbReference type="SMART" id="SM00228">
    <property type="entry name" value="PDZ"/>
    <property type="match status" value="1"/>
</dbReference>
<dbReference type="Pfam" id="PF13365">
    <property type="entry name" value="Trypsin_2"/>
    <property type="match status" value="1"/>
</dbReference>
<dbReference type="EMBL" id="AP017928">
    <property type="protein sequence ID" value="BBA33986.1"/>
    <property type="molecule type" value="Genomic_DNA"/>
</dbReference>
<sequence>MERFGGSRAFCAVLLMMLAGCEQVPIPRLGQASAADYQPSEPAAGGGRGAEQIGRPTLAPMLEAVLPAVVNISTTSTVEEQDHSPLGERSSQPFFKFPAVPPDERQQQSLGSGVIVNAEKGLILTSHHVIADADRVTVTLQDGRDFEAKTVGVDTETDVAVIKIDANNLKALPFGDSQSLRVGDFVAAIGSPFGLSQTVTSGIVSAVGRSGLGIEGYEDFIQTDASINPGNSGGALVDLNGELVGISTAIVGPAGGNVGIGFAIPSRLAQSIMQQLVQYGEVQRGKLGVGVHDLTPDLAHALGLERGSGALIALVQPDSPAAKAGLRPGDVVTAIDGTPVTNGGSLRNTVGLLQVGSEIKLDILRNGEKRTVTARIAKMVGSVD</sequence>
<dbReference type="InterPro" id="IPR001940">
    <property type="entry name" value="Peptidase_S1C"/>
</dbReference>
<evidence type="ECO:0000256" key="5">
    <source>
        <dbReference type="ARBA" id="ARBA00022801"/>
    </source>
</evidence>
<keyword evidence="4" id="KW-0677">Repeat</keyword>
<evidence type="ECO:0000256" key="4">
    <source>
        <dbReference type="ARBA" id="ARBA00022737"/>
    </source>
</evidence>
<dbReference type="InterPro" id="IPR036034">
    <property type="entry name" value="PDZ_sf"/>
</dbReference>
<dbReference type="GO" id="GO:0042597">
    <property type="term" value="C:periplasmic space"/>
    <property type="evidence" value="ECO:0007669"/>
    <property type="project" value="TreeGrafter"/>
</dbReference>
<protein>
    <submittedName>
        <fullName evidence="10">Trypsin-like serine protease</fullName>
    </submittedName>
</protein>
<dbReference type="PANTHER" id="PTHR22939:SF129">
    <property type="entry name" value="SERINE PROTEASE HTRA2, MITOCHONDRIAL"/>
    <property type="match status" value="1"/>
</dbReference>